<evidence type="ECO:0000259" key="4">
    <source>
        <dbReference type="PROSITE" id="PS50110"/>
    </source>
</evidence>
<dbReference type="SUPFAM" id="SSF52172">
    <property type="entry name" value="CheY-like"/>
    <property type="match status" value="1"/>
</dbReference>
<dbReference type="InterPro" id="IPR011006">
    <property type="entry name" value="CheY-like_superfamily"/>
</dbReference>
<gene>
    <name evidence="5" type="ORF">WKR92_05005</name>
</gene>
<dbReference type="SMART" id="SM00448">
    <property type="entry name" value="REC"/>
    <property type="match status" value="1"/>
</dbReference>
<proteinExistence type="predicted"/>
<feature type="domain" description="HTH luxR-type" evidence="3">
    <location>
        <begin position="143"/>
        <end position="208"/>
    </location>
</feature>
<dbReference type="InterPro" id="IPR051015">
    <property type="entry name" value="EvgA-like"/>
</dbReference>
<feature type="domain" description="Response regulatory" evidence="4">
    <location>
        <begin position="4"/>
        <end position="120"/>
    </location>
</feature>
<evidence type="ECO:0000313" key="6">
    <source>
        <dbReference type="Proteomes" id="UP001580928"/>
    </source>
</evidence>
<dbReference type="InterPro" id="IPR036388">
    <property type="entry name" value="WH-like_DNA-bd_sf"/>
</dbReference>
<evidence type="ECO:0000259" key="3">
    <source>
        <dbReference type="PROSITE" id="PS50043"/>
    </source>
</evidence>
<sequence>MKIKILFVADRSFAAEELISSVGEDEIFELQPSVNTRKALVVSLRQDLPDILVLDINLPLVDGIDALLAISRKYPSVKTIVISDYRSPRLIAEIKTLGAKGYFVKGIRFDEFKKMALEVYEGLTWGEHLDATAVIPKPYYLSEELRAYHLTEREVEVIQLTLKDFNRKEISDFLFLSEFAIQTIMENIYVKLGIQNENQLISFAKEKKIVD</sequence>
<keyword evidence="1" id="KW-0238">DNA-binding</keyword>
<reference evidence="5 6" key="1">
    <citation type="submission" date="2024-04" db="EMBL/GenBank/DDBJ databases">
        <title>Albibacterium profundi sp. nov., isolated from sediment of the Challenger Deep of Mariana Trench.</title>
        <authorList>
            <person name="Wang Y."/>
        </authorList>
    </citation>
    <scope>NUCLEOTIDE SEQUENCE [LARGE SCALE GENOMIC DNA]</scope>
    <source>
        <strain evidence="5 6">RHL897</strain>
    </source>
</reference>
<keyword evidence="2" id="KW-0597">Phosphoprotein</keyword>
<dbReference type="InterPro" id="IPR016032">
    <property type="entry name" value="Sig_transdc_resp-reg_C-effctor"/>
</dbReference>
<name>A0ABV5CC87_9SPHI</name>
<keyword evidence="6" id="KW-1185">Reference proteome</keyword>
<dbReference type="Proteomes" id="UP001580928">
    <property type="component" value="Unassembled WGS sequence"/>
</dbReference>
<dbReference type="Pfam" id="PF00196">
    <property type="entry name" value="GerE"/>
    <property type="match status" value="1"/>
</dbReference>
<dbReference type="SMART" id="SM00421">
    <property type="entry name" value="HTH_LUXR"/>
    <property type="match status" value="1"/>
</dbReference>
<organism evidence="5 6">
    <name type="scientific">Albibacterium profundi</name>
    <dbReference type="NCBI Taxonomy" id="3134906"/>
    <lineage>
        <taxon>Bacteria</taxon>
        <taxon>Pseudomonadati</taxon>
        <taxon>Bacteroidota</taxon>
        <taxon>Sphingobacteriia</taxon>
        <taxon>Sphingobacteriales</taxon>
        <taxon>Sphingobacteriaceae</taxon>
        <taxon>Albibacterium</taxon>
    </lineage>
</organism>
<dbReference type="Gene3D" id="3.40.50.2300">
    <property type="match status" value="1"/>
</dbReference>
<feature type="modified residue" description="4-aspartylphosphate" evidence="2">
    <location>
        <position position="55"/>
    </location>
</feature>
<dbReference type="PANTHER" id="PTHR45566:SF2">
    <property type="entry name" value="NARL SUBFAMILY"/>
    <property type="match status" value="1"/>
</dbReference>
<evidence type="ECO:0000256" key="2">
    <source>
        <dbReference type="PROSITE-ProRule" id="PRU00169"/>
    </source>
</evidence>
<protein>
    <submittedName>
        <fullName evidence="5">Response regulator transcription factor</fullName>
    </submittedName>
</protein>
<dbReference type="InterPro" id="IPR001789">
    <property type="entry name" value="Sig_transdc_resp-reg_receiver"/>
</dbReference>
<dbReference type="SUPFAM" id="SSF46894">
    <property type="entry name" value="C-terminal effector domain of the bipartite response regulators"/>
    <property type="match status" value="1"/>
</dbReference>
<dbReference type="EMBL" id="JBBVGT010000002">
    <property type="protein sequence ID" value="MFB5945182.1"/>
    <property type="molecule type" value="Genomic_DNA"/>
</dbReference>
<dbReference type="Gene3D" id="1.10.10.10">
    <property type="entry name" value="Winged helix-like DNA-binding domain superfamily/Winged helix DNA-binding domain"/>
    <property type="match status" value="1"/>
</dbReference>
<dbReference type="Pfam" id="PF00072">
    <property type="entry name" value="Response_reg"/>
    <property type="match status" value="1"/>
</dbReference>
<evidence type="ECO:0000256" key="1">
    <source>
        <dbReference type="ARBA" id="ARBA00023125"/>
    </source>
</evidence>
<evidence type="ECO:0000313" key="5">
    <source>
        <dbReference type="EMBL" id="MFB5945182.1"/>
    </source>
</evidence>
<dbReference type="CDD" id="cd06170">
    <property type="entry name" value="LuxR_C_like"/>
    <property type="match status" value="1"/>
</dbReference>
<dbReference type="InterPro" id="IPR000792">
    <property type="entry name" value="Tscrpt_reg_LuxR_C"/>
</dbReference>
<dbReference type="RefSeq" id="WP_375556726.1">
    <property type="nucleotide sequence ID" value="NZ_JBBVGT010000002.1"/>
</dbReference>
<comment type="caution">
    <text evidence="5">The sequence shown here is derived from an EMBL/GenBank/DDBJ whole genome shotgun (WGS) entry which is preliminary data.</text>
</comment>
<dbReference type="PROSITE" id="PS50043">
    <property type="entry name" value="HTH_LUXR_2"/>
    <property type="match status" value="1"/>
</dbReference>
<dbReference type="PROSITE" id="PS50110">
    <property type="entry name" value="RESPONSE_REGULATORY"/>
    <property type="match status" value="1"/>
</dbReference>
<dbReference type="PANTHER" id="PTHR45566">
    <property type="entry name" value="HTH-TYPE TRANSCRIPTIONAL REGULATOR YHJB-RELATED"/>
    <property type="match status" value="1"/>
</dbReference>
<accession>A0ABV5CC87</accession>